<dbReference type="GO" id="GO:2000143">
    <property type="term" value="P:negative regulation of DNA-templated transcription initiation"/>
    <property type="evidence" value="ECO:0007669"/>
    <property type="project" value="TreeGrafter"/>
</dbReference>
<evidence type="ECO:0000256" key="4">
    <source>
        <dbReference type="ARBA" id="ARBA00023015"/>
    </source>
</evidence>
<feature type="domain" description="SpoVT-AbrB" evidence="8">
    <location>
        <begin position="78"/>
        <end position="121"/>
    </location>
</feature>
<dbReference type="InterPro" id="IPR007159">
    <property type="entry name" value="SpoVT-AbrB_dom"/>
</dbReference>
<dbReference type="RefSeq" id="WP_024267481.1">
    <property type="nucleotide sequence ID" value="NC_023035.1"/>
</dbReference>
<dbReference type="eggNOG" id="COG2001">
    <property type="taxonomic scope" value="Bacteria"/>
</dbReference>
<comment type="subunit">
    <text evidence="7">Forms oligomers.</text>
</comment>
<dbReference type="HOGENOM" id="CLU_107907_0_2_12"/>
<dbReference type="Gene3D" id="3.40.1550.20">
    <property type="entry name" value="Transcriptional regulator MraZ domain"/>
    <property type="match status" value="1"/>
</dbReference>
<dbReference type="GO" id="GO:0003700">
    <property type="term" value="F:DNA-binding transcription factor activity"/>
    <property type="evidence" value="ECO:0007669"/>
    <property type="project" value="UniProtKB-UniRule"/>
</dbReference>
<dbReference type="AlphaFoldDB" id="V5WFI2"/>
<dbReference type="PANTHER" id="PTHR34701">
    <property type="entry name" value="TRANSCRIPTIONAL REGULATOR MRAZ"/>
    <property type="match status" value="1"/>
</dbReference>
<keyword evidence="2 7" id="KW-0963">Cytoplasm</keyword>
<evidence type="ECO:0000313" key="10">
    <source>
        <dbReference type="Proteomes" id="UP000018680"/>
    </source>
</evidence>
<dbReference type="OrthoDB" id="9807753at2"/>
<dbReference type="PROSITE" id="PS51740">
    <property type="entry name" value="SPOVT_ABRB"/>
    <property type="match status" value="2"/>
</dbReference>
<evidence type="ECO:0000313" key="9">
    <source>
        <dbReference type="EMBL" id="AHC14557.1"/>
    </source>
</evidence>
<gene>
    <name evidence="7" type="primary">mraZ</name>
    <name evidence="9" type="ORF">L21SP2_1154</name>
</gene>
<accession>V5WFI2</accession>
<dbReference type="NCBIfam" id="TIGR00242">
    <property type="entry name" value="division/cell wall cluster transcriptional repressor MraZ"/>
    <property type="match status" value="1"/>
</dbReference>
<dbReference type="PATRIC" id="fig|1307761.3.peg.1149"/>
<keyword evidence="4 7" id="KW-0805">Transcription regulation</keyword>
<dbReference type="CDD" id="cd16321">
    <property type="entry name" value="MraZ_C"/>
    <property type="match status" value="1"/>
</dbReference>
<dbReference type="STRING" id="1307761.L21SP2_1154"/>
<keyword evidence="9" id="KW-0132">Cell division</keyword>
<evidence type="ECO:0000256" key="6">
    <source>
        <dbReference type="ARBA" id="ARBA00023163"/>
    </source>
</evidence>
<dbReference type="HAMAP" id="MF_01008">
    <property type="entry name" value="MraZ"/>
    <property type="match status" value="1"/>
</dbReference>
<organism evidence="9 10">
    <name type="scientific">Salinispira pacifica</name>
    <dbReference type="NCBI Taxonomy" id="1307761"/>
    <lineage>
        <taxon>Bacteria</taxon>
        <taxon>Pseudomonadati</taxon>
        <taxon>Spirochaetota</taxon>
        <taxon>Spirochaetia</taxon>
        <taxon>Spirochaetales</taxon>
        <taxon>Spirochaetaceae</taxon>
        <taxon>Salinispira</taxon>
    </lineage>
</organism>
<keyword evidence="9" id="KW-0131">Cell cycle</keyword>
<dbReference type="GO" id="GO:0005737">
    <property type="term" value="C:cytoplasm"/>
    <property type="evidence" value="ECO:0007669"/>
    <property type="project" value="UniProtKB-UniRule"/>
</dbReference>
<evidence type="ECO:0000256" key="7">
    <source>
        <dbReference type="HAMAP-Rule" id="MF_01008"/>
    </source>
</evidence>
<comment type="subcellular location">
    <subcellularLocation>
        <location evidence="7">Cytoplasm</location>
        <location evidence="7">Nucleoid</location>
    </subcellularLocation>
</comment>
<dbReference type="EMBL" id="CP006939">
    <property type="protein sequence ID" value="AHC14557.1"/>
    <property type="molecule type" value="Genomic_DNA"/>
</dbReference>
<dbReference type="GO" id="GO:0000976">
    <property type="term" value="F:transcription cis-regulatory region binding"/>
    <property type="evidence" value="ECO:0007669"/>
    <property type="project" value="TreeGrafter"/>
</dbReference>
<evidence type="ECO:0000256" key="1">
    <source>
        <dbReference type="ARBA" id="ARBA00013860"/>
    </source>
</evidence>
<dbReference type="InterPro" id="IPR038619">
    <property type="entry name" value="MraZ_sf"/>
</dbReference>
<dbReference type="Pfam" id="PF02381">
    <property type="entry name" value="MraZ"/>
    <property type="match status" value="2"/>
</dbReference>
<feature type="domain" description="SpoVT-AbrB" evidence="8">
    <location>
        <begin position="5"/>
        <end position="48"/>
    </location>
</feature>
<evidence type="ECO:0000256" key="3">
    <source>
        <dbReference type="ARBA" id="ARBA00022737"/>
    </source>
</evidence>
<protein>
    <recommendedName>
        <fullName evidence="1 7">Transcriptional regulator MraZ</fullName>
    </recommendedName>
</protein>
<dbReference type="Proteomes" id="UP000018680">
    <property type="component" value="Chromosome"/>
</dbReference>
<keyword evidence="3" id="KW-0677">Repeat</keyword>
<dbReference type="GO" id="GO:0051301">
    <property type="term" value="P:cell division"/>
    <property type="evidence" value="ECO:0007669"/>
    <property type="project" value="UniProtKB-KW"/>
</dbReference>
<evidence type="ECO:0000256" key="2">
    <source>
        <dbReference type="ARBA" id="ARBA00022490"/>
    </source>
</evidence>
<proteinExistence type="inferred from homology"/>
<dbReference type="InterPro" id="IPR035644">
    <property type="entry name" value="MraZ_C"/>
</dbReference>
<dbReference type="SUPFAM" id="SSF89447">
    <property type="entry name" value="AbrB/MazE/MraZ-like"/>
    <property type="match status" value="1"/>
</dbReference>
<sequence length="146" mass="16825">MLTGEYRNSLDEKGRLLIPSKLRNAIPGNSLVITRGVDRCLWLFSPEEWRNLSASLMEAASPFQKRARLLQRRIIAPAQEIELDKAGRLNIPPTLAESAGLNRECMVLGIEKYLEIWDMEEYQRYFEDTEEEFREAAEELGGFVSF</sequence>
<dbReference type="InterPro" id="IPR035642">
    <property type="entry name" value="MraZ_N"/>
</dbReference>
<dbReference type="InterPro" id="IPR020603">
    <property type="entry name" value="MraZ_dom"/>
</dbReference>
<dbReference type="CDD" id="cd16320">
    <property type="entry name" value="MraZ_N"/>
    <property type="match status" value="1"/>
</dbReference>
<evidence type="ECO:0000259" key="8">
    <source>
        <dbReference type="PROSITE" id="PS51740"/>
    </source>
</evidence>
<dbReference type="InterPro" id="IPR003444">
    <property type="entry name" value="MraZ"/>
</dbReference>
<comment type="similarity">
    <text evidence="7">Belongs to the MraZ family.</text>
</comment>
<keyword evidence="6 7" id="KW-0804">Transcription</keyword>
<dbReference type="KEGG" id="slr:L21SP2_1154"/>
<keyword evidence="5 7" id="KW-0238">DNA-binding</keyword>
<evidence type="ECO:0000256" key="5">
    <source>
        <dbReference type="ARBA" id="ARBA00023125"/>
    </source>
</evidence>
<dbReference type="GO" id="GO:0009295">
    <property type="term" value="C:nucleoid"/>
    <property type="evidence" value="ECO:0007669"/>
    <property type="project" value="UniProtKB-SubCell"/>
</dbReference>
<dbReference type="PANTHER" id="PTHR34701:SF1">
    <property type="entry name" value="TRANSCRIPTIONAL REGULATOR MRAZ"/>
    <property type="match status" value="1"/>
</dbReference>
<keyword evidence="10" id="KW-1185">Reference proteome</keyword>
<dbReference type="InterPro" id="IPR037914">
    <property type="entry name" value="SpoVT-AbrB_sf"/>
</dbReference>
<reference evidence="9 10" key="1">
    <citation type="journal article" date="2015" name="Stand. Genomic Sci.">
        <title>Complete genome sequence and description of Salinispira pacifica gen. nov., sp. nov., a novel spirochaete isolated form a hypersaline microbial mat.</title>
        <authorList>
            <person name="Ben Hania W."/>
            <person name="Joseph M."/>
            <person name="Schumann P."/>
            <person name="Bunk B."/>
            <person name="Fiebig A."/>
            <person name="Sproer C."/>
            <person name="Klenk H.P."/>
            <person name="Fardeau M.L."/>
            <person name="Spring S."/>
        </authorList>
    </citation>
    <scope>NUCLEOTIDE SEQUENCE [LARGE SCALE GENOMIC DNA]</scope>
    <source>
        <strain evidence="9 10">L21-RPul-D2</strain>
    </source>
</reference>
<name>V5WFI2_9SPIO</name>